<keyword evidence="5 11" id="KW-0106">Calcium</keyword>
<dbReference type="FunFam" id="2.60.40.60:FF:000079">
    <property type="entry name" value="FAT atypical cadherin 1"/>
    <property type="match status" value="1"/>
</dbReference>
<feature type="domain" description="Cadherin" evidence="13">
    <location>
        <begin position="933"/>
        <end position="1039"/>
    </location>
</feature>
<protein>
    <submittedName>
        <fullName evidence="14">Protocadherin Fat 3</fullName>
    </submittedName>
</protein>
<dbReference type="FunFam" id="2.60.40.60:FF:000039">
    <property type="entry name" value="FAT atypical cadherin 3"/>
    <property type="match status" value="1"/>
</dbReference>
<keyword evidence="12" id="KW-0732">Signal</keyword>
<feature type="chain" id="PRO_5019554485" evidence="12">
    <location>
        <begin position="29"/>
        <end position="1113"/>
    </location>
</feature>
<evidence type="ECO:0000256" key="1">
    <source>
        <dbReference type="ARBA" id="ARBA00004167"/>
    </source>
</evidence>
<comment type="caution">
    <text evidence="14">The sequence shown here is derived from an EMBL/GenBank/DDBJ whole genome shotgun (WGS) entry which is preliminary data.</text>
</comment>
<evidence type="ECO:0000256" key="6">
    <source>
        <dbReference type="ARBA" id="ARBA00022889"/>
    </source>
</evidence>
<evidence type="ECO:0000259" key="13">
    <source>
        <dbReference type="PROSITE" id="PS50268"/>
    </source>
</evidence>
<keyword evidence="15" id="KW-1185">Reference proteome</keyword>
<name>A0A444UBX3_ACIRT</name>
<dbReference type="PROSITE" id="PS50268">
    <property type="entry name" value="CADHERIN_2"/>
    <property type="match status" value="9"/>
</dbReference>
<dbReference type="FunFam" id="2.60.40.60:FF:000066">
    <property type="entry name" value="FAT atypical cadherin 1"/>
    <property type="match status" value="1"/>
</dbReference>
<feature type="domain" description="Cadherin" evidence="13">
    <location>
        <begin position="723"/>
        <end position="827"/>
    </location>
</feature>
<dbReference type="InterPro" id="IPR015919">
    <property type="entry name" value="Cadherin-like_sf"/>
</dbReference>
<dbReference type="Proteomes" id="UP000289886">
    <property type="component" value="Unassembled WGS sequence"/>
</dbReference>
<evidence type="ECO:0000313" key="14">
    <source>
        <dbReference type="EMBL" id="RXM32651.1"/>
    </source>
</evidence>
<dbReference type="SMART" id="SM00112">
    <property type="entry name" value="CA"/>
    <property type="match status" value="9"/>
</dbReference>
<dbReference type="SUPFAM" id="SSF49313">
    <property type="entry name" value="Cadherin-like"/>
    <property type="match status" value="10"/>
</dbReference>
<reference evidence="14 15" key="1">
    <citation type="submission" date="2019-01" db="EMBL/GenBank/DDBJ databases">
        <title>Draft Genome and Complete Hox-Cluster Characterization of the Sterlet Sturgeon (Acipenser ruthenus).</title>
        <authorList>
            <person name="Wei Q."/>
        </authorList>
    </citation>
    <scope>NUCLEOTIDE SEQUENCE [LARGE SCALE GENOMIC DNA]</scope>
    <source>
        <strain evidence="14">WHYD16114868_AA</strain>
        <tissue evidence="14">Blood</tissue>
    </source>
</reference>
<dbReference type="InterPro" id="IPR020894">
    <property type="entry name" value="Cadherin_CS"/>
</dbReference>
<dbReference type="GO" id="GO:0007156">
    <property type="term" value="P:homophilic cell adhesion via plasma membrane adhesion molecules"/>
    <property type="evidence" value="ECO:0007669"/>
    <property type="project" value="InterPro"/>
</dbReference>
<feature type="domain" description="Cadherin" evidence="13">
    <location>
        <begin position="373"/>
        <end position="468"/>
    </location>
</feature>
<evidence type="ECO:0000256" key="3">
    <source>
        <dbReference type="ARBA" id="ARBA00022692"/>
    </source>
</evidence>
<evidence type="ECO:0000256" key="11">
    <source>
        <dbReference type="PROSITE-ProRule" id="PRU00043"/>
    </source>
</evidence>
<keyword evidence="6" id="KW-0130">Cell adhesion</keyword>
<keyword evidence="4" id="KW-0677">Repeat</keyword>
<accession>A0A444UBX3</accession>
<evidence type="ECO:0000313" key="15">
    <source>
        <dbReference type="Proteomes" id="UP000289886"/>
    </source>
</evidence>
<evidence type="ECO:0000256" key="7">
    <source>
        <dbReference type="ARBA" id="ARBA00022989"/>
    </source>
</evidence>
<feature type="domain" description="Cadherin" evidence="13">
    <location>
        <begin position="156"/>
        <end position="263"/>
    </location>
</feature>
<keyword evidence="8" id="KW-0472">Membrane</keyword>
<dbReference type="Pfam" id="PF00028">
    <property type="entry name" value="Cadherin"/>
    <property type="match status" value="7"/>
</dbReference>
<keyword evidence="3" id="KW-0812">Transmembrane</keyword>
<dbReference type="FunFam" id="2.60.40.60:FF:000067">
    <property type="entry name" value="FAT atypical cadherin 1"/>
    <property type="match status" value="1"/>
</dbReference>
<comment type="subcellular location">
    <subcellularLocation>
        <location evidence="1">Membrane</location>
        <topology evidence="1">Single-pass membrane protein</topology>
    </subcellularLocation>
</comment>
<dbReference type="GO" id="GO:0005509">
    <property type="term" value="F:calcium ion binding"/>
    <property type="evidence" value="ECO:0007669"/>
    <property type="project" value="UniProtKB-UniRule"/>
</dbReference>
<sequence length="1113" mass="123707">MGHWAGTQTSLLCLALLLLQLFARCCQGLQNPAVLPTFFFTHSLYNATVYENSAARTYANSKVKMGVTLTHKSWDIKYRIVSGDEEGFFKAEEFVMGDFCFLRVRTKGGNAAILNREIQDNYLLTVKATVRGEDLDAWAKVNIQVLDMNDLRPLFSPTTYSVTIAENTPLRTSIAQVTATDADIGSNGEFYYFFKDKVDLFAVHPTSGVISLSGRLNSDERNRYDLEILAVDRGMKLYGNNGVSSTAKLFIHIERINEHAPTLSVVTHTPSLLDKDPTYAVLTVEDMDEGANGEIESVSIVAGDPLDQFRLVKRTGSNEYRIKGLEPVDWDHFPYGYNLTLQAKDKGSPQKFSAVKVVHVYVNRPQAVEIKFEKEMYEVSLSEFSPPGVNVVAVKLSPEPQDVEYNLNPGPDSDYFKINPQTGLITTARHLNILEKELFELQVVDLESDLKVKVSITVEDENNHAPLFLQPSYEVFLNESIAVGTNVLTVSATDSDRGENGYITYSIASIQALPFTINQFTGVISSNNELDFESSSESYIFVVRASDWGLPYRRESEVNVTVHLENVNDNKPLFEKIACQGVISYSFPPGGQITTVSAIDIDELELVKYKIISGNEKGFFELNPDSGVLVLRKSLTTANPKNGVFNLKIAATDGENLSDSMFVNISIVHGKVSSKSFSCNETRVAQKLAEKLLKKAKANSKPKIEDVFIDLYSVNRQTPQFDKSFPSEISVREDLKVGGSVLKVKAWDGDTGFNGRVLFTISDGNKDSCFNIDMETGLISVLMPMDREKVDRYLLNITIYDLGSPQKSTWRLLTINVEDANDNTPQFLQESYSAVILENTNLGTAVIQVEATDKDLGPNGDILYSILTSTTQLAINSSSGIVYVAGQLDREFKAHFNLKIEARDKAERGKQRFSVVTLKVSLDDVNDCPPAFIPYSYNAKVLEDLPVGTIIAWLETQDPDLGLGGQVRYTLANDYNGKFEIDKASGVIRLAKELDYEKQQFYNLTVRAKDKGRPVSLLSVSFVEVEVVDVNENLYPPYFLDFAVKGTVKENSRIGTSVLQVTARDDDVGRDGEIQYSIRDGSGLGRFSIDEETGYVRSPRVLCALLASKYVLC</sequence>
<proteinExistence type="predicted"/>
<evidence type="ECO:0000256" key="5">
    <source>
        <dbReference type="ARBA" id="ARBA00022837"/>
    </source>
</evidence>
<evidence type="ECO:0000256" key="2">
    <source>
        <dbReference type="ARBA" id="ARBA00022536"/>
    </source>
</evidence>
<dbReference type="EMBL" id="SCEB01214871">
    <property type="protein sequence ID" value="RXM32651.1"/>
    <property type="molecule type" value="Genomic_DNA"/>
</dbReference>
<evidence type="ECO:0000256" key="12">
    <source>
        <dbReference type="SAM" id="SignalP"/>
    </source>
</evidence>
<evidence type="ECO:0000256" key="4">
    <source>
        <dbReference type="ARBA" id="ARBA00022737"/>
    </source>
</evidence>
<dbReference type="Gene3D" id="2.60.40.60">
    <property type="entry name" value="Cadherins"/>
    <property type="match status" value="10"/>
</dbReference>
<feature type="domain" description="Cadherin" evidence="13">
    <location>
        <begin position="41"/>
        <end position="155"/>
    </location>
</feature>
<dbReference type="FunFam" id="2.60.40.60:FF:000035">
    <property type="entry name" value="Protocadherin Fat 3"/>
    <property type="match status" value="1"/>
</dbReference>
<dbReference type="FunFam" id="2.60.40.60:FF:000015">
    <property type="entry name" value="FAT atypical cadherin 1"/>
    <property type="match status" value="1"/>
</dbReference>
<keyword evidence="9" id="KW-1015">Disulfide bond</keyword>
<dbReference type="GO" id="GO:0005886">
    <property type="term" value="C:plasma membrane"/>
    <property type="evidence" value="ECO:0007669"/>
    <property type="project" value="UniProtKB-SubCell"/>
</dbReference>
<dbReference type="CDD" id="cd11304">
    <property type="entry name" value="Cadherin_repeat"/>
    <property type="match status" value="10"/>
</dbReference>
<feature type="domain" description="Cadherin" evidence="13">
    <location>
        <begin position="1047"/>
        <end position="1112"/>
    </location>
</feature>
<feature type="signal peptide" evidence="12">
    <location>
        <begin position="1"/>
        <end position="28"/>
    </location>
</feature>
<dbReference type="FunFam" id="2.60.40.60:FF:000161">
    <property type="entry name" value="FAT atypical cadherin 1"/>
    <property type="match status" value="1"/>
</dbReference>
<keyword evidence="2" id="KW-0245">EGF-like domain</keyword>
<dbReference type="InterPro" id="IPR002126">
    <property type="entry name" value="Cadherin-like_dom"/>
</dbReference>
<dbReference type="PROSITE" id="PS00232">
    <property type="entry name" value="CADHERIN_1"/>
    <property type="match status" value="1"/>
</dbReference>
<dbReference type="FunFam" id="2.60.40.60:FF:000075">
    <property type="entry name" value="FAT atypical cadherin 1"/>
    <property type="match status" value="1"/>
</dbReference>
<feature type="domain" description="Cadherin" evidence="13">
    <location>
        <begin position="828"/>
        <end position="932"/>
    </location>
</feature>
<dbReference type="PANTHER" id="PTHR24026:SF126">
    <property type="entry name" value="PROTOCADHERIN FAT 4"/>
    <property type="match status" value="1"/>
</dbReference>
<dbReference type="PRINTS" id="PR00205">
    <property type="entry name" value="CADHERIN"/>
</dbReference>
<organism evidence="14 15">
    <name type="scientific">Acipenser ruthenus</name>
    <name type="common">Sterlet sturgeon</name>
    <dbReference type="NCBI Taxonomy" id="7906"/>
    <lineage>
        <taxon>Eukaryota</taxon>
        <taxon>Metazoa</taxon>
        <taxon>Chordata</taxon>
        <taxon>Craniata</taxon>
        <taxon>Vertebrata</taxon>
        <taxon>Euteleostomi</taxon>
        <taxon>Actinopterygii</taxon>
        <taxon>Chondrostei</taxon>
        <taxon>Acipenseriformes</taxon>
        <taxon>Acipenseridae</taxon>
        <taxon>Acipenser</taxon>
    </lineage>
</organism>
<dbReference type="AlphaFoldDB" id="A0A444UBX3"/>
<evidence type="ECO:0000256" key="9">
    <source>
        <dbReference type="ARBA" id="ARBA00023157"/>
    </source>
</evidence>
<gene>
    <name evidence="14" type="ORF">EOD39_15844</name>
</gene>
<evidence type="ECO:0000256" key="10">
    <source>
        <dbReference type="ARBA" id="ARBA00023180"/>
    </source>
</evidence>
<evidence type="ECO:0000256" key="8">
    <source>
        <dbReference type="ARBA" id="ARBA00023136"/>
    </source>
</evidence>
<dbReference type="FunFam" id="2.60.40.60:FF:000064">
    <property type="entry name" value="FAT atypical cadherin 1"/>
    <property type="match status" value="1"/>
</dbReference>
<dbReference type="PANTHER" id="PTHR24026">
    <property type="entry name" value="FAT ATYPICAL CADHERIN-RELATED"/>
    <property type="match status" value="1"/>
</dbReference>
<keyword evidence="7" id="KW-1133">Transmembrane helix</keyword>
<feature type="domain" description="Cadherin" evidence="13">
    <location>
        <begin position="469"/>
        <end position="574"/>
    </location>
</feature>
<keyword evidence="10" id="KW-0325">Glycoprotein</keyword>
<feature type="domain" description="Cadherin" evidence="13">
    <location>
        <begin position="588"/>
        <end position="721"/>
    </location>
</feature>